<name>A0A9P0B263_BRAAE</name>
<reference evidence="5" key="1">
    <citation type="submission" date="2021-12" db="EMBL/GenBank/DDBJ databases">
        <authorList>
            <person name="King R."/>
        </authorList>
    </citation>
    <scope>NUCLEOTIDE SEQUENCE</scope>
</reference>
<evidence type="ECO:0000256" key="2">
    <source>
        <dbReference type="PROSITE-ProRule" id="PRU00497"/>
    </source>
</evidence>
<proteinExistence type="predicted"/>
<dbReference type="Pfam" id="PF00379">
    <property type="entry name" value="Chitin_bind_4"/>
    <property type="match status" value="1"/>
</dbReference>
<dbReference type="InterPro" id="IPR050468">
    <property type="entry name" value="Cuticle_Struct_Prot"/>
</dbReference>
<sequence length="189" mass="20117">MKFFVAILFVAAAVADKLENVYLPPNSANTAGGNGNFLAAPLKTANQAQAYNGPTAAPINILRFNNENNGNGQYNYDFETENHIQQQESGNLKNAGSEAETIEAQGSFTFTAPDGQTFSIQYVADENGFQPQGAHIPTAPPVPAEILKALEQNAADEAAGIVDDGQYKPDPSEGFAGRKNAQNNAGYKY</sequence>
<dbReference type="InterPro" id="IPR000618">
    <property type="entry name" value="Insect_cuticle"/>
</dbReference>
<dbReference type="GO" id="GO:0062129">
    <property type="term" value="C:chitin-based extracellular matrix"/>
    <property type="evidence" value="ECO:0007669"/>
    <property type="project" value="TreeGrafter"/>
</dbReference>
<dbReference type="OrthoDB" id="6379191at2759"/>
<evidence type="ECO:0000256" key="1">
    <source>
        <dbReference type="ARBA" id="ARBA00022460"/>
    </source>
</evidence>
<evidence type="ECO:0000313" key="6">
    <source>
        <dbReference type="Proteomes" id="UP001154078"/>
    </source>
</evidence>
<dbReference type="PANTHER" id="PTHR10380:SF173">
    <property type="entry name" value="CUTICULAR PROTEIN 47EF, ISOFORM C-RELATED"/>
    <property type="match status" value="1"/>
</dbReference>
<keyword evidence="4" id="KW-0732">Signal</keyword>
<dbReference type="PANTHER" id="PTHR10380">
    <property type="entry name" value="CUTICLE PROTEIN"/>
    <property type="match status" value="1"/>
</dbReference>
<protein>
    <submittedName>
        <fullName evidence="5">Uncharacterized protein</fullName>
    </submittedName>
</protein>
<dbReference type="PROSITE" id="PS51155">
    <property type="entry name" value="CHIT_BIND_RR_2"/>
    <property type="match status" value="1"/>
</dbReference>
<evidence type="ECO:0000256" key="3">
    <source>
        <dbReference type="SAM" id="MobiDB-lite"/>
    </source>
</evidence>
<evidence type="ECO:0000313" key="5">
    <source>
        <dbReference type="EMBL" id="CAH0553726.1"/>
    </source>
</evidence>
<dbReference type="Proteomes" id="UP001154078">
    <property type="component" value="Chromosome 3"/>
</dbReference>
<organism evidence="5 6">
    <name type="scientific">Brassicogethes aeneus</name>
    <name type="common">Rape pollen beetle</name>
    <name type="synonym">Meligethes aeneus</name>
    <dbReference type="NCBI Taxonomy" id="1431903"/>
    <lineage>
        <taxon>Eukaryota</taxon>
        <taxon>Metazoa</taxon>
        <taxon>Ecdysozoa</taxon>
        <taxon>Arthropoda</taxon>
        <taxon>Hexapoda</taxon>
        <taxon>Insecta</taxon>
        <taxon>Pterygota</taxon>
        <taxon>Neoptera</taxon>
        <taxon>Endopterygota</taxon>
        <taxon>Coleoptera</taxon>
        <taxon>Polyphaga</taxon>
        <taxon>Cucujiformia</taxon>
        <taxon>Nitidulidae</taxon>
        <taxon>Meligethinae</taxon>
        <taxon>Brassicogethes</taxon>
    </lineage>
</organism>
<feature type="signal peptide" evidence="4">
    <location>
        <begin position="1"/>
        <end position="15"/>
    </location>
</feature>
<feature type="region of interest" description="Disordered" evidence="3">
    <location>
        <begin position="157"/>
        <end position="189"/>
    </location>
</feature>
<keyword evidence="1 2" id="KW-0193">Cuticle</keyword>
<evidence type="ECO:0000256" key="4">
    <source>
        <dbReference type="SAM" id="SignalP"/>
    </source>
</evidence>
<feature type="compositionally biased region" description="Polar residues" evidence="3">
    <location>
        <begin position="180"/>
        <end position="189"/>
    </location>
</feature>
<dbReference type="GO" id="GO:0008010">
    <property type="term" value="F:structural constituent of chitin-based larval cuticle"/>
    <property type="evidence" value="ECO:0007669"/>
    <property type="project" value="TreeGrafter"/>
</dbReference>
<dbReference type="AlphaFoldDB" id="A0A9P0B263"/>
<dbReference type="EMBL" id="OV121134">
    <property type="protein sequence ID" value="CAH0553726.1"/>
    <property type="molecule type" value="Genomic_DNA"/>
</dbReference>
<dbReference type="PROSITE" id="PS00233">
    <property type="entry name" value="CHIT_BIND_RR_1"/>
    <property type="match status" value="1"/>
</dbReference>
<dbReference type="PRINTS" id="PR00947">
    <property type="entry name" value="CUTICLE"/>
</dbReference>
<feature type="chain" id="PRO_5040152995" evidence="4">
    <location>
        <begin position="16"/>
        <end position="189"/>
    </location>
</feature>
<dbReference type="InterPro" id="IPR031311">
    <property type="entry name" value="CHIT_BIND_RR_consensus"/>
</dbReference>
<keyword evidence="6" id="KW-1185">Reference proteome</keyword>
<gene>
    <name evidence="5" type="ORF">MELIAE_LOCUS5649</name>
</gene>
<accession>A0A9P0B263</accession>